<keyword evidence="1" id="KW-0614">Plasmid</keyword>
<reference evidence="1" key="1">
    <citation type="submission" date="2020-01" db="EMBL/GenBank/DDBJ databases">
        <authorList>
            <person name="Qin S."/>
        </authorList>
    </citation>
    <scope>NUCLEOTIDE SEQUENCE</scope>
    <source>
        <strain evidence="1">CVir17-16-YZ6g</strain>
        <plasmid evidence="1">p17-15-vir-like</plasmid>
    </source>
</reference>
<evidence type="ECO:0000313" key="1">
    <source>
        <dbReference type="EMBL" id="QTX14305.1"/>
    </source>
</evidence>
<sequence>MPVYLRDVARVQTGPEMRRGIAELNGRGEVAGGVVILRSGKKMRATLSRQ</sequence>
<accession>A0A8B0SSP6</accession>
<organism evidence="1">
    <name type="scientific">Klebsiella pneumoniae</name>
    <dbReference type="NCBI Taxonomy" id="573"/>
    <lineage>
        <taxon>Bacteria</taxon>
        <taxon>Pseudomonadati</taxon>
        <taxon>Pseudomonadota</taxon>
        <taxon>Gammaproteobacteria</taxon>
        <taxon>Enterobacterales</taxon>
        <taxon>Enterobacteriaceae</taxon>
        <taxon>Klebsiella/Raoultella group</taxon>
        <taxon>Klebsiella</taxon>
        <taxon>Klebsiella pneumoniae complex</taxon>
    </lineage>
</organism>
<protein>
    <submittedName>
        <fullName evidence="1">Cobalt-zinc-cadmium resistance protein CzcA</fullName>
    </submittedName>
</protein>
<geneLocation type="plasmid" evidence="1">
    <name>p17-15-vir-like</name>
</geneLocation>
<proteinExistence type="predicted"/>
<dbReference type="AlphaFoldDB" id="A0A8B0SSP6"/>
<name>A0A8B0SSP6_KLEPN</name>
<dbReference type="EMBL" id="MN956836">
    <property type="protein sequence ID" value="QTX14305.1"/>
    <property type="molecule type" value="Genomic_DNA"/>
</dbReference>